<evidence type="ECO:0000313" key="9">
    <source>
        <dbReference type="Proteomes" id="UP001054837"/>
    </source>
</evidence>
<feature type="transmembrane region" description="Helical" evidence="7">
    <location>
        <begin position="522"/>
        <end position="543"/>
    </location>
</feature>
<keyword evidence="4 7" id="KW-1133">Transmembrane helix</keyword>
<evidence type="ECO:0000256" key="5">
    <source>
        <dbReference type="ARBA" id="ARBA00023136"/>
    </source>
</evidence>
<feature type="transmembrane region" description="Helical" evidence="7">
    <location>
        <begin position="493"/>
        <end position="515"/>
    </location>
</feature>
<evidence type="ECO:0000256" key="3">
    <source>
        <dbReference type="ARBA" id="ARBA00022692"/>
    </source>
</evidence>
<feature type="transmembrane region" description="Helical" evidence="7">
    <location>
        <begin position="408"/>
        <end position="429"/>
    </location>
</feature>
<dbReference type="InterPro" id="IPR036259">
    <property type="entry name" value="MFS_trans_sf"/>
</dbReference>
<feature type="transmembrane region" description="Helical" evidence="7">
    <location>
        <begin position="59"/>
        <end position="77"/>
    </location>
</feature>
<evidence type="ECO:0000256" key="1">
    <source>
        <dbReference type="ARBA" id="ARBA00004141"/>
    </source>
</evidence>
<feature type="transmembrane region" description="Helical" evidence="7">
    <location>
        <begin position="84"/>
        <end position="103"/>
    </location>
</feature>
<protein>
    <submittedName>
        <fullName evidence="8">UNC93-like protein</fullName>
    </submittedName>
</protein>
<organism evidence="8 9">
    <name type="scientific">Caerostris darwini</name>
    <dbReference type="NCBI Taxonomy" id="1538125"/>
    <lineage>
        <taxon>Eukaryota</taxon>
        <taxon>Metazoa</taxon>
        <taxon>Ecdysozoa</taxon>
        <taxon>Arthropoda</taxon>
        <taxon>Chelicerata</taxon>
        <taxon>Arachnida</taxon>
        <taxon>Araneae</taxon>
        <taxon>Araneomorphae</taxon>
        <taxon>Entelegynae</taxon>
        <taxon>Araneoidea</taxon>
        <taxon>Araneidae</taxon>
        <taxon>Caerostris</taxon>
    </lineage>
</organism>
<dbReference type="Gene3D" id="1.20.1250.20">
    <property type="entry name" value="MFS general substrate transporter like domains"/>
    <property type="match status" value="2"/>
</dbReference>
<evidence type="ECO:0000313" key="8">
    <source>
        <dbReference type="EMBL" id="GIY91151.1"/>
    </source>
</evidence>
<reference evidence="8 9" key="1">
    <citation type="submission" date="2021-06" db="EMBL/GenBank/DDBJ databases">
        <title>Caerostris darwini draft genome.</title>
        <authorList>
            <person name="Kono N."/>
            <person name="Arakawa K."/>
        </authorList>
    </citation>
    <scope>NUCLEOTIDE SEQUENCE [LARGE SCALE GENOMIC DNA]</scope>
</reference>
<dbReference type="InterPro" id="IPR010291">
    <property type="entry name" value="Ion_channel_UNC-93"/>
</dbReference>
<feature type="transmembrane region" description="Helical" evidence="7">
    <location>
        <begin position="549"/>
        <end position="573"/>
    </location>
</feature>
<feature type="transmembrane region" description="Helical" evidence="7">
    <location>
        <begin position="585"/>
        <end position="606"/>
    </location>
</feature>
<evidence type="ECO:0000256" key="4">
    <source>
        <dbReference type="ARBA" id="ARBA00022989"/>
    </source>
</evidence>
<feature type="transmembrane region" description="Helical" evidence="7">
    <location>
        <begin position="27"/>
        <end position="47"/>
    </location>
</feature>
<dbReference type="Proteomes" id="UP001054837">
    <property type="component" value="Unassembled WGS sequence"/>
</dbReference>
<sequence length="645" mass="70985">MDPIEASVEVRGSSEPKFTKFRIIKNLVVISSTFLMIFTAYDGLSMLQSTMNTEHNIGTISQAVVYAGFCISSLLLPKYVIKKLGCKITILAGSIAFIPYIAANFYPNWLTMMPSAFLLGLGSSLVWGAQCTYFNESALFYCTLKAREEVEKSSCPSNQTSIEVLSVGDSTSPSVENLSGQRSVSASADDVSARNSNGFAAERLSAEDLNSSYRHYYENSQDLVETPQIKAKYKGETMQNEPNEQPRRDSFAVKSRFKVKIVTNDPEGDEKRDIDDKIGIAAKNELNPFPDMMDESHYKPLGSMSNAVSSSPNRKSFYKRVRKSTGYIDALQRFAGLESVTARFFGCHGLVFHSAQIWSNLVSYYILHADSHQNVTVNANCSCGADFCNTQLDCVGVSSGGANEDFRYLLTGISVVLGIIGVLLVIFFLDPLKTVKEPVKFSLKLLLATIHNCKKPEQQALICISLYVGMIQGFYTADFTKSFISCAWGSANVGLVTVFYGLACALSATTSGYLVKYVGRIPIFLTAQVVNIGISVFMMLWVPDPNHPSMFYLTAGLCGVVTGVYWAQIPAFYGVLFKKDEEAAFACYYVCSSLGWLLPFAISDIVCTSIKIYLLLAMSSIGILGYLFAEKLYASRKSQLSLRFA</sequence>
<proteinExistence type="inferred from homology"/>
<dbReference type="SUPFAM" id="SSF103473">
    <property type="entry name" value="MFS general substrate transporter"/>
    <property type="match status" value="2"/>
</dbReference>
<dbReference type="Pfam" id="PF05978">
    <property type="entry name" value="UNC-93"/>
    <property type="match status" value="1"/>
</dbReference>
<comment type="similarity">
    <text evidence="2">Belongs to the unc-93 family.</text>
</comment>
<dbReference type="GO" id="GO:0022857">
    <property type="term" value="F:transmembrane transporter activity"/>
    <property type="evidence" value="ECO:0007669"/>
    <property type="project" value="InterPro"/>
</dbReference>
<comment type="caution">
    <text evidence="8">The sequence shown here is derived from an EMBL/GenBank/DDBJ whole genome shotgun (WGS) entry which is preliminary data.</text>
</comment>
<dbReference type="Pfam" id="PF07690">
    <property type="entry name" value="MFS_1"/>
    <property type="match status" value="1"/>
</dbReference>
<dbReference type="PANTHER" id="PTHR19444:SF13">
    <property type="entry name" value="PROTEIN UNC-93 HOMOLOG A"/>
    <property type="match status" value="1"/>
</dbReference>
<dbReference type="InterPro" id="IPR011701">
    <property type="entry name" value="MFS"/>
</dbReference>
<dbReference type="GO" id="GO:0016020">
    <property type="term" value="C:membrane"/>
    <property type="evidence" value="ECO:0007669"/>
    <property type="project" value="UniProtKB-SubCell"/>
</dbReference>
<gene>
    <name evidence="8" type="primary">CG4928</name>
    <name evidence="8" type="ORF">CDAR_444081</name>
</gene>
<accession>A0AAV4X8B0</accession>
<dbReference type="AlphaFoldDB" id="A0AAV4X8B0"/>
<evidence type="ECO:0000256" key="7">
    <source>
        <dbReference type="SAM" id="Phobius"/>
    </source>
</evidence>
<feature type="region of interest" description="Disordered" evidence="6">
    <location>
        <begin position="168"/>
        <end position="187"/>
    </location>
</feature>
<feature type="transmembrane region" description="Helical" evidence="7">
    <location>
        <begin position="612"/>
        <end position="629"/>
    </location>
</feature>
<feature type="compositionally biased region" description="Polar residues" evidence="6">
    <location>
        <begin position="168"/>
        <end position="181"/>
    </location>
</feature>
<dbReference type="PANTHER" id="PTHR19444">
    <property type="entry name" value="UNC-93 RELATED"/>
    <property type="match status" value="1"/>
</dbReference>
<keyword evidence="9" id="KW-1185">Reference proteome</keyword>
<name>A0AAV4X8B0_9ARAC</name>
<keyword evidence="3 7" id="KW-0812">Transmembrane</keyword>
<comment type="subcellular location">
    <subcellularLocation>
        <location evidence="1">Membrane</location>
        <topology evidence="1">Multi-pass membrane protein</topology>
    </subcellularLocation>
</comment>
<evidence type="ECO:0000256" key="2">
    <source>
        <dbReference type="ARBA" id="ARBA00009172"/>
    </source>
</evidence>
<evidence type="ECO:0000256" key="6">
    <source>
        <dbReference type="SAM" id="MobiDB-lite"/>
    </source>
</evidence>
<dbReference type="EMBL" id="BPLQ01015729">
    <property type="protein sequence ID" value="GIY91151.1"/>
    <property type="molecule type" value="Genomic_DNA"/>
</dbReference>
<dbReference type="InterPro" id="IPR051951">
    <property type="entry name" value="UNC-93_regulatory"/>
</dbReference>
<keyword evidence="5 7" id="KW-0472">Membrane</keyword>